<organism evidence="1">
    <name type="scientific">marine sediment metagenome</name>
    <dbReference type="NCBI Taxonomy" id="412755"/>
    <lineage>
        <taxon>unclassified sequences</taxon>
        <taxon>metagenomes</taxon>
        <taxon>ecological metagenomes</taxon>
    </lineage>
</organism>
<name>X1DWD9_9ZZZZ</name>
<dbReference type="AlphaFoldDB" id="X1DWD9"/>
<gene>
    <name evidence="1" type="ORF">S01H4_41633</name>
</gene>
<dbReference type="EMBL" id="BART01022787">
    <property type="protein sequence ID" value="GAH00708.1"/>
    <property type="molecule type" value="Genomic_DNA"/>
</dbReference>
<feature type="non-terminal residue" evidence="1">
    <location>
        <position position="1"/>
    </location>
</feature>
<reference evidence="1" key="1">
    <citation type="journal article" date="2014" name="Front. Microbiol.">
        <title>High frequency of phylogenetically diverse reductive dehalogenase-homologous genes in deep subseafloor sedimentary metagenomes.</title>
        <authorList>
            <person name="Kawai M."/>
            <person name="Futagami T."/>
            <person name="Toyoda A."/>
            <person name="Takaki Y."/>
            <person name="Nishi S."/>
            <person name="Hori S."/>
            <person name="Arai W."/>
            <person name="Tsubouchi T."/>
            <person name="Morono Y."/>
            <person name="Uchiyama I."/>
            <person name="Ito T."/>
            <person name="Fujiyama A."/>
            <person name="Inagaki F."/>
            <person name="Takami H."/>
        </authorList>
    </citation>
    <scope>NUCLEOTIDE SEQUENCE</scope>
    <source>
        <strain evidence="1">Expedition CK06-06</strain>
    </source>
</reference>
<protein>
    <submittedName>
        <fullName evidence="1">Uncharacterized protein</fullName>
    </submittedName>
</protein>
<accession>X1DWD9</accession>
<proteinExistence type="predicted"/>
<sequence>GTDDFILLAEMYVDTINNAWAAIPLFWFNQMDGRGRWDLEGSIREHQKLMAWCGQRNIPVEANEPHHWGMRDASDVIFVVTAYLSAYNARAAGVQDYIAQMMFNSPPGHSDAMDLAKMLAILDLIEPLTRPDFRIWRQTRTGLLSYPLDIDAKLCAEKPRRSPYSTRAGLKPLMESFNFTSIGQLPL</sequence>
<comment type="caution">
    <text evidence="1">The sequence shown here is derived from an EMBL/GenBank/DDBJ whole genome shotgun (WGS) entry which is preliminary data.</text>
</comment>
<dbReference type="Gene3D" id="3.20.20.240">
    <property type="entry name" value="Methylmalonyl-CoA mutase"/>
    <property type="match status" value="1"/>
</dbReference>
<evidence type="ECO:0000313" key="1">
    <source>
        <dbReference type="EMBL" id="GAH00708.1"/>
    </source>
</evidence>